<gene>
    <name evidence="2" type="ORF">LYSCAS_00030</name>
</gene>
<dbReference type="Gene3D" id="3.10.180.10">
    <property type="entry name" value="2,3-Dihydroxybiphenyl 1,2-Dioxygenase, domain 1"/>
    <property type="match status" value="1"/>
</dbReference>
<proteinExistence type="predicted"/>
<dbReference type="PIRSF" id="PIRSF021700">
    <property type="entry name" value="3_dmu_93_MTrfase"/>
    <property type="match status" value="1"/>
</dbReference>
<feature type="domain" description="PhnB-like" evidence="1">
    <location>
        <begin position="6"/>
        <end position="126"/>
    </location>
</feature>
<dbReference type="InterPro" id="IPR029068">
    <property type="entry name" value="Glyas_Bleomycin-R_OHBP_Dase"/>
</dbReference>
<dbReference type="SUPFAM" id="SSF54593">
    <property type="entry name" value="Glyoxalase/Bleomycin resistance protein/Dihydroxybiphenyl dioxygenase"/>
    <property type="match status" value="1"/>
</dbReference>
<organism evidence="2 3">
    <name type="scientific">Noviluteimonas caseinilytica</name>
    <dbReference type="NCBI Taxonomy" id="2675101"/>
    <lineage>
        <taxon>Bacteria</taxon>
        <taxon>Pseudomonadati</taxon>
        <taxon>Pseudomonadota</taxon>
        <taxon>Gammaproteobacteria</taxon>
        <taxon>Lysobacterales</taxon>
        <taxon>Lysobacteraceae</taxon>
        <taxon>Noviluteimonas</taxon>
    </lineage>
</organism>
<dbReference type="Proteomes" id="UP000681317">
    <property type="component" value="Chromosome"/>
</dbReference>
<accession>A0ABM7Q183</accession>
<keyword evidence="3" id="KW-1185">Reference proteome</keyword>
<dbReference type="InterPro" id="IPR009725">
    <property type="entry name" value="3_dmu_93_MTrfase"/>
</dbReference>
<sequence length="162" mass="17603">MQASFQRISPFLWFDTQAEEAAQQYTALFANSKITDTQRYSKEAEQASGKPAGSVMTVAFELDGQKFVAINGGPHFKFSEAVSFVINCRTQEEIDHFWDGLSDGGDPAAQMCGWLKDRFGVSWQVVPAELGALLSKNGGAAMQALMQMKKLDLATLRAAAGA</sequence>
<dbReference type="EMBL" id="AP024545">
    <property type="protein sequence ID" value="BCT90979.1"/>
    <property type="molecule type" value="Genomic_DNA"/>
</dbReference>
<evidence type="ECO:0000313" key="2">
    <source>
        <dbReference type="EMBL" id="BCT90979.1"/>
    </source>
</evidence>
<evidence type="ECO:0000259" key="1">
    <source>
        <dbReference type="Pfam" id="PF06983"/>
    </source>
</evidence>
<dbReference type="Pfam" id="PF06983">
    <property type="entry name" value="3-dmu-9_3-mt"/>
    <property type="match status" value="1"/>
</dbReference>
<dbReference type="RefSeq" id="WP_213435018.1">
    <property type="nucleotide sequence ID" value="NZ_AP024545.1"/>
</dbReference>
<dbReference type="InterPro" id="IPR028973">
    <property type="entry name" value="PhnB-like"/>
</dbReference>
<dbReference type="CDD" id="cd06588">
    <property type="entry name" value="PhnB_like"/>
    <property type="match status" value="1"/>
</dbReference>
<evidence type="ECO:0000313" key="3">
    <source>
        <dbReference type="Proteomes" id="UP000681317"/>
    </source>
</evidence>
<reference evidence="2 3" key="1">
    <citation type="submission" date="2021-03" db="EMBL/GenBank/DDBJ databases">
        <title>Complete Genome Sequences of Two Lysobacter Strains Isolated from Sea Water (Lysobacter caseinilyticus) and Soil (Lysobacter helvus) in South Korea.</title>
        <authorList>
            <person name="Watanabe Y."/>
            <person name="Arakawa K."/>
        </authorList>
    </citation>
    <scope>NUCLEOTIDE SEQUENCE [LARGE SCALE GENOMIC DNA]</scope>
    <source>
        <strain evidence="2 3">KVB24</strain>
    </source>
</reference>
<protein>
    <submittedName>
        <fullName evidence="2">VOC family protein</fullName>
    </submittedName>
</protein>
<name>A0ABM7Q183_9GAMM</name>
<dbReference type="PANTHER" id="PTHR33990">
    <property type="entry name" value="PROTEIN YJDN-RELATED"/>
    <property type="match status" value="1"/>
</dbReference>